<evidence type="ECO:0000256" key="1">
    <source>
        <dbReference type="SAM" id="MobiDB-lite"/>
    </source>
</evidence>
<dbReference type="EMBL" id="JASNWA010000010">
    <property type="protein sequence ID" value="KAK3168202.1"/>
    <property type="molecule type" value="Genomic_DNA"/>
</dbReference>
<evidence type="ECO:0000313" key="2">
    <source>
        <dbReference type="EMBL" id="KAK3168202.1"/>
    </source>
</evidence>
<accession>A0AAD9Z1F0</accession>
<reference evidence="2" key="1">
    <citation type="submission" date="2022-11" db="EMBL/GenBank/DDBJ databases">
        <title>Chromosomal genome sequence assembly and mating type (MAT) locus characterization of the leprose asexual lichenized fungus Lepraria neglecta (Nyl.) Erichsen.</title>
        <authorList>
            <person name="Allen J.L."/>
            <person name="Pfeffer B."/>
        </authorList>
    </citation>
    <scope>NUCLEOTIDE SEQUENCE</scope>
    <source>
        <strain evidence="2">Allen 5258</strain>
    </source>
</reference>
<keyword evidence="3" id="KW-1185">Reference proteome</keyword>
<proteinExistence type="predicted"/>
<evidence type="ECO:0000313" key="3">
    <source>
        <dbReference type="Proteomes" id="UP001276659"/>
    </source>
</evidence>
<feature type="region of interest" description="Disordered" evidence="1">
    <location>
        <begin position="101"/>
        <end position="135"/>
    </location>
</feature>
<sequence>MTAEERVMNQDIVDERKAKYTATAQQKELKKKEKEWDHKIKRLRTLGPDLFAPPRPPVTPRRRAPAPVLLPPATLLHPIIPPAKRQKKIVALRVRVTTQDLQQGRWAEHGKYGQQSSGELENQPMGRGHKKAPQG</sequence>
<comment type="caution">
    <text evidence="2">The sequence shown here is derived from an EMBL/GenBank/DDBJ whole genome shotgun (WGS) entry which is preliminary data.</text>
</comment>
<dbReference type="Proteomes" id="UP001276659">
    <property type="component" value="Unassembled WGS sequence"/>
</dbReference>
<protein>
    <submittedName>
        <fullName evidence="2">Uncharacterized protein</fullName>
    </submittedName>
</protein>
<dbReference type="AlphaFoldDB" id="A0AAD9Z1F0"/>
<name>A0AAD9Z1F0_9LECA</name>
<gene>
    <name evidence="2" type="ORF">OEA41_004648</name>
</gene>
<organism evidence="2 3">
    <name type="scientific">Lepraria neglecta</name>
    <dbReference type="NCBI Taxonomy" id="209136"/>
    <lineage>
        <taxon>Eukaryota</taxon>
        <taxon>Fungi</taxon>
        <taxon>Dikarya</taxon>
        <taxon>Ascomycota</taxon>
        <taxon>Pezizomycotina</taxon>
        <taxon>Lecanoromycetes</taxon>
        <taxon>OSLEUM clade</taxon>
        <taxon>Lecanoromycetidae</taxon>
        <taxon>Lecanorales</taxon>
        <taxon>Lecanorineae</taxon>
        <taxon>Stereocaulaceae</taxon>
        <taxon>Lepraria</taxon>
    </lineage>
</organism>